<keyword evidence="3" id="KW-1185">Reference proteome</keyword>
<feature type="compositionally biased region" description="Polar residues" evidence="1">
    <location>
        <begin position="25"/>
        <end position="37"/>
    </location>
</feature>
<evidence type="ECO:0000256" key="1">
    <source>
        <dbReference type="SAM" id="MobiDB-lite"/>
    </source>
</evidence>
<name>A0ABU6RXG4_9FABA</name>
<dbReference type="Proteomes" id="UP001341840">
    <property type="component" value="Unassembled WGS sequence"/>
</dbReference>
<gene>
    <name evidence="2" type="ORF">PIB30_098820</name>
</gene>
<sequence>MKMCQQACEGSSPPSNSAADDGDNSFEQFINDNQPLKSESDDDELSCLLRYMENHPLSEQISLQSFLNPTIERVKLV</sequence>
<dbReference type="EMBL" id="JASCZI010032781">
    <property type="protein sequence ID" value="MED6128536.1"/>
    <property type="molecule type" value="Genomic_DNA"/>
</dbReference>
<feature type="region of interest" description="Disordered" evidence="1">
    <location>
        <begin position="1"/>
        <end position="42"/>
    </location>
</feature>
<evidence type="ECO:0000313" key="2">
    <source>
        <dbReference type="EMBL" id="MED6128536.1"/>
    </source>
</evidence>
<feature type="compositionally biased region" description="Polar residues" evidence="1">
    <location>
        <begin position="8"/>
        <end position="18"/>
    </location>
</feature>
<organism evidence="2 3">
    <name type="scientific">Stylosanthes scabra</name>
    <dbReference type="NCBI Taxonomy" id="79078"/>
    <lineage>
        <taxon>Eukaryota</taxon>
        <taxon>Viridiplantae</taxon>
        <taxon>Streptophyta</taxon>
        <taxon>Embryophyta</taxon>
        <taxon>Tracheophyta</taxon>
        <taxon>Spermatophyta</taxon>
        <taxon>Magnoliopsida</taxon>
        <taxon>eudicotyledons</taxon>
        <taxon>Gunneridae</taxon>
        <taxon>Pentapetalae</taxon>
        <taxon>rosids</taxon>
        <taxon>fabids</taxon>
        <taxon>Fabales</taxon>
        <taxon>Fabaceae</taxon>
        <taxon>Papilionoideae</taxon>
        <taxon>50 kb inversion clade</taxon>
        <taxon>dalbergioids sensu lato</taxon>
        <taxon>Dalbergieae</taxon>
        <taxon>Pterocarpus clade</taxon>
        <taxon>Stylosanthes</taxon>
    </lineage>
</organism>
<comment type="caution">
    <text evidence="2">The sequence shown here is derived from an EMBL/GenBank/DDBJ whole genome shotgun (WGS) entry which is preliminary data.</text>
</comment>
<accession>A0ABU6RXG4</accession>
<proteinExistence type="predicted"/>
<protein>
    <submittedName>
        <fullName evidence="2">Uncharacterized protein</fullName>
    </submittedName>
</protein>
<reference evidence="2 3" key="1">
    <citation type="journal article" date="2023" name="Plants (Basel)">
        <title>Bridging the Gap: Combining Genomics and Transcriptomics Approaches to Understand Stylosanthes scabra, an Orphan Legume from the Brazilian Caatinga.</title>
        <authorList>
            <person name="Ferreira-Neto J.R.C."/>
            <person name="da Silva M.D."/>
            <person name="Binneck E."/>
            <person name="de Melo N.F."/>
            <person name="da Silva R.H."/>
            <person name="de Melo A.L.T.M."/>
            <person name="Pandolfi V."/>
            <person name="Bustamante F.O."/>
            <person name="Brasileiro-Vidal A.C."/>
            <person name="Benko-Iseppon A.M."/>
        </authorList>
    </citation>
    <scope>NUCLEOTIDE SEQUENCE [LARGE SCALE GENOMIC DNA]</scope>
    <source>
        <tissue evidence="2">Leaves</tissue>
    </source>
</reference>
<evidence type="ECO:0000313" key="3">
    <source>
        <dbReference type="Proteomes" id="UP001341840"/>
    </source>
</evidence>